<proteinExistence type="predicted"/>
<dbReference type="InterPro" id="IPR054471">
    <property type="entry name" value="GPIID_WHD"/>
</dbReference>
<feature type="compositionally biased region" description="Polar residues" evidence="4">
    <location>
        <begin position="248"/>
        <end position="263"/>
    </location>
</feature>
<feature type="repeat" description="ANK" evidence="3">
    <location>
        <begin position="873"/>
        <end position="905"/>
    </location>
</feature>
<evidence type="ECO:0000313" key="8">
    <source>
        <dbReference type="Proteomes" id="UP000824998"/>
    </source>
</evidence>
<feature type="repeat" description="ANK" evidence="3">
    <location>
        <begin position="840"/>
        <end position="872"/>
    </location>
</feature>
<evidence type="ECO:0000256" key="2">
    <source>
        <dbReference type="ARBA" id="ARBA00023043"/>
    </source>
</evidence>
<feature type="repeat" description="ANK" evidence="3">
    <location>
        <begin position="673"/>
        <end position="701"/>
    </location>
</feature>
<feature type="repeat" description="ANK" evidence="3">
    <location>
        <begin position="774"/>
        <end position="806"/>
    </location>
</feature>
<dbReference type="PROSITE" id="PS50088">
    <property type="entry name" value="ANK_REPEAT"/>
    <property type="match status" value="6"/>
</dbReference>
<protein>
    <submittedName>
        <fullName evidence="7">NACHT and ankyrin domain-containing protein</fullName>
    </submittedName>
</protein>
<feature type="repeat" description="ANK" evidence="3">
    <location>
        <begin position="807"/>
        <end position="839"/>
    </location>
</feature>
<dbReference type="PANTHER" id="PTHR24198">
    <property type="entry name" value="ANKYRIN REPEAT AND PROTEIN KINASE DOMAIN-CONTAINING PROTEIN"/>
    <property type="match status" value="1"/>
</dbReference>
<evidence type="ECO:0000256" key="4">
    <source>
        <dbReference type="SAM" id="MobiDB-lite"/>
    </source>
</evidence>
<accession>A0A9P7Y8S8</accession>
<comment type="caution">
    <text evidence="7">The sequence shown here is derived from an EMBL/GenBank/DDBJ whole genome shotgun (WGS) entry which is preliminary data.</text>
</comment>
<evidence type="ECO:0000313" key="7">
    <source>
        <dbReference type="EMBL" id="KAG9229224.1"/>
    </source>
</evidence>
<feature type="compositionally biased region" description="Polar residues" evidence="4">
    <location>
        <begin position="216"/>
        <end position="233"/>
    </location>
</feature>
<dbReference type="PROSITE" id="PS50297">
    <property type="entry name" value="ANK_REP_REGION"/>
    <property type="match status" value="5"/>
</dbReference>
<feature type="compositionally biased region" description="Polar residues" evidence="4">
    <location>
        <begin position="291"/>
        <end position="306"/>
    </location>
</feature>
<keyword evidence="1" id="KW-0677">Repeat</keyword>
<dbReference type="InterPro" id="IPR056884">
    <property type="entry name" value="NPHP3-like_N"/>
</dbReference>
<keyword evidence="2 3" id="KW-0040">ANK repeat</keyword>
<keyword evidence="8" id="KW-1185">Reference proteome</keyword>
<dbReference type="SUPFAM" id="SSF48403">
    <property type="entry name" value="Ankyrin repeat"/>
    <property type="match status" value="1"/>
</dbReference>
<feature type="region of interest" description="Disordered" evidence="4">
    <location>
        <begin position="209"/>
        <end position="309"/>
    </location>
</feature>
<evidence type="ECO:0000259" key="6">
    <source>
        <dbReference type="Pfam" id="PF24883"/>
    </source>
</evidence>
<reference evidence="7" key="1">
    <citation type="journal article" date="2021" name="IMA Fungus">
        <title>Genomic characterization of three marine fungi, including Emericellopsis atlantica sp. nov. with signatures of a generalist lifestyle and marine biomass degradation.</title>
        <authorList>
            <person name="Hagestad O.C."/>
            <person name="Hou L."/>
            <person name="Andersen J.H."/>
            <person name="Hansen E.H."/>
            <person name="Altermark B."/>
            <person name="Li C."/>
            <person name="Kuhnert E."/>
            <person name="Cox R.J."/>
            <person name="Crous P.W."/>
            <person name="Spatafora J.W."/>
            <person name="Lail K."/>
            <person name="Amirebrahimi M."/>
            <person name="Lipzen A."/>
            <person name="Pangilinan J."/>
            <person name="Andreopoulos W."/>
            <person name="Hayes R.D."/>
            <person name="Ng V."/>
            <person name="Grigoriev I.V."/>
            <person name="Jackson S.A."/>
            <person name="Sutton T.D.S."/>
            <person name="Dobson A.D.W."/>
            <person name="Rama T."/>
        </authorList>
    </citation>
    <scope>NUCLEOTIDE SEQUENCE</scope>
    <source>
        <strain evidence="7">TRa018bII</strain>
    </source>
</reference>
<dbReference type="Gene3D" id="1.25.40.20">
    <property type="entry name" value="Ankyrin repeat-containing domain"/>
    <property type="match status" value="2"/>
</dbReference>
<dbReference type="Proteomes" id="UP000824998">
    <property type="component" value="Unassembled WGS sequence"/>
</dbReference>
<name>A0A9P7Y8S8_9HELO</name>
<organism evidence="7 8">
    <name type="scientific">Amylocarpus encephaloides</name>
    <dbReference type="NCBI Taxonomy" id="45428"/>
    <lineage>
        <taxon>Eukaryota</taxon>
        <taxon>Fungi</taxon>
        <taxon>Dikarya</taxon>
        <taxon>Ascomycota</taxon>
        <taxon>Pezizomycotina</taxon>
        <taxon>Leotiomycetes</taxon>
        <taxon>Helotiales</taxon>
        <taxon>Helotiales incertae sedis</taxon>
        <taxon>Amylocarpus</taxon>
    </lineage>
</organism>
<dbReference type="PRINTS" id="PR01415">
    <property type="entry name" value="ANKYRIN"/>
</dbReference>
<gene>
    <name evidence="7" type="ORF">BJ875DRAFT_387798</name>
</gene>
<dbReference type="InterPro" id="IPR002110">
    <property type="entry name" value="Ankyrin_rpt"/>
</dbReference>
<sequence>MYGGTGRAKTPLTLFLIDEFEKMPNQGDDCIILYYFCERQNHTRNHPVSVIRGLMLLLITARPDLIDVLMPDYENQRDSLFCQNDGALEVLWKNFVNMARDPRAGRVYCIIDGLDQCAEEPLDCLLDIIKEFYEGEEEQYRLQQNHNAHPGTQQQSGGGLQMLLLSREAPTCISEALGGFPRIPLKPETKRPTTRTTNLATIAREALRQKAARAANESNTPSTGGNPSLSSEAPTKVQPPPKDDENRQMYSSATDSTTHTNIDLTKGLGTSGSTVAAPFPEAENNRGPTAVTRSENSILSPSNQDTVPELPVASTLKDNQPMLDQIEGPMNPVLSASPPAEYVFDDLAADVGIELEEDIEEEVNDSVAIYIEERIANLATERGYSDALRSKLSTGLEDRGDGTFLWVDLALEEIMRYQPQDAELVLAQLPGDPNDLYCRVLQSIPQNMISLAIAILRWVLAARRPLMVHELGAALLLLNYQSSDTRALTLQGISACGSMLTVQEDDTVQITHNSVIDLLTDDSSPLRTNASLSHFYVHLGETDSEIASLCLQYLERGCLQEGAVLPADGQEKYFKHVAQYPLFPYAVEFWPSHLREATRPQINLNSSFFIKTSKFRKHWWLTYWPATTGKWSLLAPGDFTLLHIASYLDLPFLAQQLMLRGELPQYLDVHDNHGYTPIYYAAERGHLDIFVLLLQQGAKVDDIYGTAFEIAARKGQAQIVEHLIKQGQPVDTRAQDVSTMKALKQRAKYFKGIVNEGISTDRDHWRLMTKDTGQCGTALHEAALYGHVSVMEVLLKWNANVRVTTTKNWTPLHASSWTGQTKCVKLLLEKGADATAMTDFGWMPYHCAASRGKTAVIELYVKLGLEVDIMTKKQKTALHLAAWAGNAATVRMLVSFGAAVDVQSYKGETPLHLAVRHNKPEIVELLLASGANKHVINKDGLPVSDILRNIQGGGTSDQKEMLRILDQFGMLGYVSFLGSNRIFSMILYRQLKCRGLSTDN</sequence>
<dbReference type="OrthoDB" id="20872at2759"/>
<evidence type="ECO:0000256" key="1">
    <source>
        <dbReference type="ARBA" id="ARBA00022737"/>
    </source>
</evidence>
<dbReference type="AlphaFoldDB" id="A0A9P7Y8S8"/>
<feature type="repeat" description="ANK" evidence="3">
    <location>
        <begin position="906"/>
        <end position="938"/>
    </location>
</feature>
<feature type="domain" description="GPI inositol-deacylase winged helix" evidence="5">
    <location>
        <begin position="450"/>
        <end position="523"/>
    </location>
</feature>
<dbReference type="PANTHER" id="PTHR24198:SF165">
    <property type="entry name" value="ANKYRIN REPEAT-CONTAINING PROTEIN-RELATED"/>
    <property type="match status" value="1"/>
</dbReference>
<dbReference type="Pfam" id="PF24883">
    <property type="entry name" value="NPHP3_N"/>
    <property type="match status" value="1"/>
</dbReference>
<evidence type="ECO:0000256" key="3">
    <source>
        <dbReference type="PROSITE-ProRule" id="PRU00023"/>
    </source>
</evidence>
<dbReference type="SMART" id="SM00248">
    <property type="entry name" value="ANK"/>
    <property type="match status" value="7"/>
</dbReference>
<dbReference type="Pfam" id="PF22939">
    <property type="entry name" value="WHD_GPIID"/>
    <property type="match status" value="1"/>
</dbReference>
<dbReference type="InterPro" id="IPR036770">
    <property type="entry name" value="Ankyrin_rpt-contain_sf"/>
</dbReference>
<evidence type="ECO:0000259" key="5">
    <source>
        <dbReference type="Pfam" id="PF22939"/>
    </source>
</evidence>
<dbReference type="Pfam" id="PF12796">
    <property type="entry name" value="Ank_2"/>
    <property type="match status" value="3"/>
</dbReference>
<dbReference type="EMBL" id="MU251799">
    <property type="protein sequence ID" value="KAG9229224.1"/>
    <property type="molecule type" value="Genomic_DNA"/>
</dbReference>
<feature type="domain" description="Nephrocystin 3-like N-terminal" evidence="6">
    <location>
        <begin position="2"/>
        <end position="138"/>
    </location>
</feature>